<evidence type="ECO:0000313" key="3">
    <source>
        <dbReference type="Proteomes" id="UP001589776"/>
    </source>
</evidence>
<feature type="transmembrane region" description="Helical" evidence="1">
    <location>
        <begin position="110"/>
        <end position="128"/>
    </location>
</feature>
<evidence type="ECO:0000313" key="2">
    <source>
        <dbReference type="EMBL" id="MFC0214877.1"/>
    </source>
</evidence>
<organism evidence="2 3">
    <name type="scientific">Paenibacillus chartarius</name>
    <dbReference type="NCBI Taxonomy" id="747481"/>
    <lineage>
        <taxon>Bacteria</taxon>
        <taxon>Bacillati</taxon>
        <taxon>Bacillota</taxon>
        <taxon>Bacilli</taxon>
        <taxon>Bacillales</taxon>
        <taxon>Paenibacillaceae</taxon>
        <taxon>Paenibacillus</taxon>
    </lineage>
</organism>
<dbReference type="Pfam" id="PF24124">
    <property type="entry name" value="YphA"/>
    <property type="match status" value="1"/>
</dbReference>
<protein>
    <recommendedName>
        <fullName evidence="4">Prepilin type IV endopeptidase peptidase domain-containing protein</fullName>
    </recommendedName>
</protein>
<sequence length="207" mass="21987">MNPGILSLVLLVIALILLASGWKDVILRSISHKGILLFFVLWLGTSRITVSHDTYKLNLSFILIAGLAVTLLLRSSGVLAKLHVVSIGLLLGSFYFLLKELLSKDPVLIVSRPDVDIAVVLGLVAVLLRRSVALQLACLSMGLVLGELYGVIWAHKAGTSVLGSASFRDQWWVALFVARGGALFVQGGAAAGKGLLHLLTGRGKGGE</sequence>
<dbReference type="RefSeq" id="WP_377472300.1">
    <property type="nucleotide sequence ID" value="NZ_JBHLWN010000077.1"/>
</dbReference>
<feature type="transmembrane region" description="Helical" evidence="1">
    <location>
        <begin position="134"/>
        <end position="154"/>
    </location>
</feature>
<gene>
    <name evidence="2" type="ORF">ACFFK0_20935</name>
</gene>
<dbReference type="Proteomes" id="UP001589776">
    <property type="component" value="Unassembled WGS sequence"/>
</dbReference>
<dbReference type="EMBL" id="JBHLWN010000077">
    <property type="protein sequence ID" value="MFC0214877.1"/>
    <property type="molecule type" value="Genomic_DNA"/>
</dbReference>
<comment type="caution">
    <text evidence="2">The sequence shown here is derived from an EMBL/GenBank/DDBJ whole genome shotgun (WGS) entry which is preliminary data.</text>
</comment>
<keyword evidence="1" id="KW-1133">Transmembrane helix</keyword>
<feature type="transmembrane region" description="Helical" evidence="1">
    <location>
        <begin position="79"/>
        <end position="98"/>
    </location>
</feature>
<accession>A0ABV6DQI0</accession>
<proteinExistence type="predicted"/>
<evidence type="ECO:0000256" key="1">
    <source>
        <dbReference type="SAM" id="Phobius"/>
    </source>
</evidence>
<dbReference type="InterPro" id="IPR014617">
    <property type="entry name" value="YphA_Bacsu"/>
</dbReference>
<keyword evidence="1" id="KW-0472">Membrane</keyword>
<feature type="transmembrane region" description="Helical" evidence="1">
    <location>
        <begin position="31"/>
        <end position="50"/>
    </location>
</feature>
<keyword evidence="1" id="KW-0812">Transmembrane</keyword>
<keyword evidence="3" id="KW-1185">Reference proteome</keyword>
<evidence type="ECO:0008006" key="4">
    <source>
        <dbReference type="Google" id="ProtNLM"/>
    </source>
</evidence>
<name>A0ABV6DQI0_9BACL</name>
<reference evidence="2 3" key="1">
    <citation type="submission" date="2024-09" db="EMBL/GenBank/DDBJ databases">
        <authorList>
            <person name="Sun Q."/>
            <person name="Mori K."/>
        </authorList>
    </citation>
    <scope>NUCLEOTIDE SEQUENCE [LARGE SCALE GENOMIC DNA]</scope>
    <source>
        <strain evidence="2 3">CCM 7759</strain>
    </source>
</reference>
<feature type="transmembrane region" description="Helical" evidence="1">
    <location>
        <begin position="57"/>
        <end position="73"/>
    </location>
</feature>